<evidence type="ECO:0000259" key="2">
    <source>
        <dbReference type="Pfam" id="PF02470"/>
    </source>
</evidence>
<accession>A0A6L7GP50</accession>
<dbReference type="PANTHER" id="PTHR33371:SF15">
    <property type="entry name" value="LIPOPROTEIN LPRN"/>
    <property type="match status" value="1"/>
</dbReference>
<keyword evidence="5" id="KW-1185">Reference proteome</keyword>
<name>A0A6L7GP50_9ACTN</name>
<feature type="domain" description="Mammalian cell entry C-terminal" evidence="3">
    <location>
        <begin position="147"/>
        <end position="339"/>
    </location>
</feature>
<proteinExistence type="predicted"/>
<feature type="domain" description="Mce/MlaD" evidence="2">
    <location>
        <begin position="64"/>
        <end position="138"/>
    </location>
</feature>
<evidence type="ECO:0000259" key="3">
    <source>
        <dbReference type="Pfam" id="PF11887"/>
    </source>
</evidence>
<dbReference type="InterPro" id="IPR003399">
    <property type="entry name" value="Mce/MlaD"/>
</dbReference>
<sequence length="384" mass="39702">MTGREQVRPYRAVRGARRRRRPGRRWVVAVTAAAMLAMSGCGVVPGLTVEQIPLPAPGGIGDSIELTADFDNALNLPTRAKVKLNGMNVGQVSEIEAENYTAIVTMQVGAATQLPVGTGAELRQATPLGDVFVALLPPPGTPEGYLGDGDTLTGPTSAAATVEDLLVSTAGVVDSGSLNSLTVILTELSYAVSPNPDALSGSIEELTTAITKFNENAARVDESMRATQVLTGQLAAGRAQIMASINKLGPAVDAVNGQIGQILTTLDKTNQVTAATNDFLNSDGDNLVELLANLNTALAGLREGAKTLGPLADNLAVLTPKWVQATPGSAAALSSKVYYLNPGVGFDAATRLPELEDVDSASESLQQTLTRLLARLSGTKGCCG</sequence>
<organism evidence="4 5">
    <name type="scientific">Gordonia mangrovi</name>
    <dbReference type="NCBI Taxonomy" id="2665643"/>
    <lineage>
        <taxon>Bacteria</taxon>
        <taxon>Bacillati</taxon>
        <taxon>Actinomycetota</taxon>
        <taxon>Actinomycetes</taxon>
        <taxon>Mycobacteriales</taxon>
        <taxon>Gordoniaceae</taxon>
        <taxon>Gordonia</taxon>
    </lineage>
</organism>
<keyword evidence="1" id="KW-0812">Transmembrane</keyword>
<dbReference type="PANTHER" id="PTHR33371">
    <property type="entry name" value="INTERMEMBRANE PHOSPHOLIPID TRANSPORT SYSTEM BINDING PROTEIN MLAD-RELATED"/>
    <property type="match status" value="1"/>
</dbReference>
<dbReference type="RefSeq" id="WP_160901194.1">
    <property type="nucleotide sequence ID" value="NZ_CP102850.1"/>
</dbReference>
<keyword evidence="1" id="KW-1133">Transmembrane helix</keyword>
<dbReference type="Proteomes" id="UP000475545">
    <property type="component" value="Unassembled WGS sequence"/>
</dbReference>
<dbReference type="EMBL" id="WMBR01000001">
    <property type="protein sequence ID" value="MXP21157.1"/>
    <property type="molecule type" value="Genomic_DNA"/>
</dbReference>
<evidence type="ECO:0000313" key="5">
    <source>
        <dbReference type="Proteomes" id="UP000475545"/>
    </source>
</evidence>
<dbReference type="InterPro" id="IPR024516">
    <property type="entry name" value="Mce_C"/>
</dbReference>
<keyword evidence="1" id="KW-0472">Membrane</keyword>
<dbReference type="InterPro" id="IPR052336">
    <property type="entry name" value="MlaD_Phospholipid_Transporter"/>
</dbReference>
<comment type="caution">
    <text evidence="4">The sequence shown here is derived from an EMBL/GenBank/DDBJ whole genome shotgun (WGS) entry which is preliminary data.</text>
</comment>
<dbReference type="GO" id="GO:0005576">
    <property type="term" value="C:extracellular region"/>
    <property type="evidence" value="ECO:0007669"/>
    <property type="project" value="TreeGrafter"/>
</dbReference>
<dbReference type="Pfam" id="PF02470">
    <property type="entry name" value="MlaD"/>
    <property type="match status" value="1"/>
</dbReference>
<evidence type="ECO:0000256" key="1">
    <source>
        <dbReference type="SAM" id="Phobius"/>
    </source>
</evidence>
<feature type="transmembrane region" description="Helical" evidence="1">
    <location>
        <begin position="26"/>
        <end position="47"/>
    </location>
</feature>
<evidence type="ECO:0000313" key="4">
    <source>
        <dbReference type="EMBL" id="MXP21157.1"/>
    </source>
</evidence>
<reference evidence="4 5" key="1">
    <citation type="submission" date="2019-11" db="EMBL/GenBank/DDBJ databases">
        <title>Gordonia sp. nov., a novel actinobacterium isolated from mangrove soil in Hainan.</title>
        <authorList>
            <person name="Huang X."/>
            <person name="Xie Y."/>
            <person name="Chu X."/>
            <person name="Xiao K."/>
        </authorList>
    </citation>
    <scope>NUCLEOTIDE SEQUENCE [LARGE SCALE GENOMIC DNA]</scope>
    <source>
        <strain evidence="4 5">HNM0687</strain>
    </source>
</reference>
<gene>
    <name evidence="4" type="ORF">GIY30_07290</name>
</gene>
<dbReference type="Pfam" id="PF11887">
    <property type="entry name" value="Mce4_CUP1"/>
    <property type="match status" value="1"/>
</dbReference>
<dbReference type="AlphaFoldDB" id="A0A6L7GP50"/>
<protein>
    <submittedName>
        <fullName evidence="4">MCE family protein</fullName>
    </submittedName>
</protein>